<evidence type="ECO:0000259" key="5">
    <source>
        <dbReference type="Pfam" id="PF00389"/>
    </source>
</evidence>
<dbReference type="PANTHER" id="PTHR42789:SF1">
    <property type="entry name" value="D-ISOMER SPECIFIC 2-HYDROXYACID DEHYDROGENASE FAMILY PROTEIN (AFU_ORTHOLOGUE AFUA_6G10090)"/>
    <property type="match status" value="1"/>
</dbReference>
<organism evidence="7 8">
    <name type="scientific">Sulfurospirillum multivorans (strain DM 12446 / JCM 15788 / NBRC 109480)</name>
    <dbReference type="NCBI Taxonomy" id="1150621"/>
    <lineage>
        <taxon>Bacteria</taxon>
        <taxon>Pseudomonadati</taxon>
        <taxon>Campylobacterota</taxon>
        <taxon>Epsilonproteobacteria</taxon>
        <taxon>Campylobacterales</taxon>
        <taxon>Sulfurospirillaceae</taxon>
        <taxon>Sulfurospirillum</taxon>
    </lineage>
</organism>
<dbReference type="Proteomes" id="UP000019322">
    <property type="component" value="Chromosome"/>
</dbReference>
<dbReference type="GO" id="GO:0051287">
    <property type="term" value="F:NAD binding"/>
    <property type="evidence" value="ECO:0007669"/>
    <property type="project" value="InterPro"/>
</dbReference>
<evidence type="ECO:0000259" key="6">
    <source>
        <dbReference type="Pfam" id="PF02826"/>
    </source>
</evidence>
<dbReference type="Gene3D" id="3.40.50.720">
    <property type="entry name" value="NAD(P)-binding Rossmann-like Domain"/>
    <property type="match status" value="2"/>
</dbReference>
<evidence type="ECO:0000313" key="8">
    <source>
        <dbReference type="Proteomes" id="UP000019322"/>
    </source>
</evidence>
<evidence type="ECO:0000256" key="3">
    <source>
        <dbReference type="ARBA" id="ARBA00023027"/>
    </source>
</evidence>
<keyword evidence="3" id="KW-0520">NAD</keyword>
<dbReference type="GO" id="GO:0016616">
    <property type="term" value="F:oxidoreductase activity, acting on the CH-OH group of donors, NAD or NADP as acceptor"/>
    <property type="evidence" value="ECO:0007669"/>
    <property type="project" value="InterPro"/>
</dbReference>
<dbReference type="CDD" id="cd12172">
    <property type="entry name" value="PGDH_like_2"/>
    <property type="match status" value="1"/>
</dbReference>
<dbReference type="RefSeq" id="WP_025346097.1">
    <property type="nucleotide sequence ID" value="NZ_CP007201.1"/>
</dbReference>
<feature type="domain" description="D-isomer specific 2-hydroxyacid dehydrogenase catalytic" evidence="5">
    <location>
        <begin position="29"/>
        <end position="304"/>
    </location>
</feature>
<dbReference type="InterPro" id="IPR036291">
    <property type="entry name" value="NAD(P)-bd_dom_sf"/>
</dbReference>
<dbReference type="InterPro" id="IPR050857">
    <property type="entry name" value="D-2-hydroxyacid_DH"/>
</dbReference>
<evidence type="ECO:0000256" key="2">
    <source>
        <dbReference type="ARBA" id="ARBA00023002"/>
    </source>
</evidence>
<comment type="similarity">
    <text evidence="1 4">Belongs to the D-isomer specific 2-hydroxyacid dehydrogenase family.</text>
</comment>
<name>A0AA86APY0_SULMK</name>
<dbReference type="PROSITE" id="PS00670">
    <property type="entry name" value="D_2_HYDROXYACID_DH_2"/>
    <property type="match status" value="1"/>
</dbReference>
<evidence type="ECO:0000256" key="1">
    <source>
        <dbReference type="ARBA" id="ARBA00005854"/>
    </source>
</evidence>
<dbReference type="PROSITE" id="PS00671">
    <property type="entry name" value="D_2_HYDROXYACID_DH_3"/>
    <property type="match status" value="1"/>
</dbReference>
<feature type="domain" description="D-isomer specific 2-hydroxyacid dehydrogenase NAD-binding" evidence="6">
    <location>
        <begin position="110"/>
        <end position="282"/>
    </location>
</feature>
<dbReference type="InterPro" id="IPR029753">
    <property type="entry name" value="D-isomer_DH_CS"/>
</dbReference>
<sequence length="307" mass="33877">MKIAVITPLFSRSRELMNELTFHFPDVKHNADNTLKTKEDMIAFLHDVDGAIVGREMIDDEILSACPRLKILSRYGVGLDNLDLDAMQKRGVKLGWSGGTNSNSVAEITLSLMLSLIRNLHIATTLLKQHTWKVNGGSELSGKTIGLFGFGNIAKRLIELLSPFHCTILVCNRTHDEAEAQKYGITFATKERILEEADIISIHLPLTPTSQNLFSTDAFKAMKKSAFIINTARGGIIDEEALKVALKNGEIAGAGLEAFEVEPTQNWELIDLPNLVCTPHLGGNSKESILAMGYACIDHLKNFFIMK</sequence>
<keyword evidence="2 4" id="KW-0560">Oxidoreductase</keyword>
<evidence type="ECO:0000256" key="4">
    <source>
        <dbReference type="RuleBase" id="RU003719"/>
    </source>
</evidence>
<dbReference type="SUPFAM" id="SSF52283">
    <property type="entry name" value="Formate/glycerate dehydrogenase catalytic domain-like"/>
    <property type="match status" value="1"/>
</dbReference>
<dbReference type="InterPro" id="IPR006140">
    <property type="entry name" value="D-isomer_DH_NAD-bd"/>
</dbReference>
<accession>A0AA86APY0</accession>
<protein>
    <submittedName>
        <fullName evidence="7">D-3-phosphoglycerate dehydrogenase-like protein</fullName>
    </submittedName>
</protein>
<dbReference type="SUPFAM" id="SSF51735">
    <property type="entry name" value="NAD(P)-binding Rossmann-fold domains"/>
    <property type="match status" value="1"/>
</dbReference>
<dbReference type="KEGG" id="smul:SMUL_3040"/>
<dbReference type="EMBL" id="CP007201">
    <property type="protein sequence ID" value="AHJ14269.1"/>
    <property type="molecule type" value="Genomic_DNA"/>
</dbReference>
<proteinExistence type="inferred from homology"/>
<dbReference type="InterPro" id="IPR006139">
    <property type="entry name" value="D-isomer_2_OHA_DH_cat_dom"/>
</dbReference>
<dbReference type="Pfam" id="PF02826">
    <property type="entry name" value="2-Hacid_dh_C"/>
    <property type="match status" value="1"/>
</dbReference>
<evidence type="ECO:0000313" key="7">
    <source>
        <dbReference type="EMBL" id="AHJ14269.1"/>
    </source>
</evidence>
<dbReference type="PANTHER" id="PTHR42789">
    <property type="entry name" value="D-ISOMER SPECIFIC 2-HYDROXYACID DEHYDROGENASE FAMILY PROTEIN (AFU_ORTHOLOGUE AFUA_6G10090)"/>
    <property type="match status" value="1"/>
</dbReference>
<dbReference type="Pfam" id="PF00389">
    <property type="entry name" value="2-Hacid_dh"/>
    <property type="match status" value="1"/>
</dbReference>
<reference evidence="7 8" key="1">
    <citation type="journal article" date="2014" name="Environ. Microbiol.">
        <title>Insights into organohalide respiration and the versatile catabolism of Sulfurospirillum multivorans gained from comparative genomics and physiological studies.</title>
        <authorList>
            <person name="Goris T."/>
            <person name="Schubert T."/>
            <person name="Gadkari J."/>
            <person name="Wubet T."/>
            <person name="Tarkka M."/>
            <person name="Buscot F."/>
            <person name="Adrian L."/>
            <person name="Diekert G."/>
        </authorList>
    </citation>
    <scope>NUCLEOTIDE SEQUENCE [LARGE SCALE GENOMIC DNA]</scope>
    <source>
        <strain evidence="8">DM 12446 / JCM 15788 / NBRC 109480</strain>
    </source>
</reference>
<dbReference type="AlphaFoldDB" id="A0AA86APY0"/>
<gene>
    <name evidence="7" type="ORF">SMUL_3040</name>
</gene>